<accession>A0A212CTC2</accession>
<name>A0A212CTC2_CEREH</name>
<feature type="non-terminal residue" evidence="1">
    <location>
        <position position="1"/>
    </location>
</feature>
<comment type="caution">
    <text evidence="1">The sequence shown here is derived from an EMBL/GenBank/DDBJ whole genome shotgun (WGS) entry which is preliminary data.</text>
</comment>
<dbReference type="Gene3D" id="3.30.160.20">
    <property type="match status" value="1"/>
</dbReference>
<organism evidence="1 2">
    <name type="scientific">Cervus elaphus hippelaphus</name>
    <name type="common">European red deer</name>
    <dbReference type="NCBI Taxonomy" id="46360"/>
    <lineage>
        <taxon>Eukaryota</taxon>
        <taxon>Metazoa</taxon>
        <taxon>Chordata</taxon>
        <taxon>Craniata</taxon>
        <taxon>Vertebrata</taxon>
        <taxon>Euteleostomi</taxon>
        <taxon>Mammalia</taxon>
        <taxon>Eutheria</taxon>
        <taxon>Laurasiatheria</taxon>
        <taxon>Artiodactyla</taxon>
        <taxon>Ruminantia</taxon>
        <taxon>Pecora</taxon>
        <taxon>Cervidae</taxon>
        <taxon>Cervinae</taxon>
        <taxon>Cervus</taxon>
    </lineage>
</organism>
<dbReference type="Proteomes" id="UP000242450">
    <property type="component" value="Chromosome 12"/>
</dbReference>
<keyword evidence="2" id="KW-1185">Reference proteome</keyword>
<reference evidence="1 2" key="1">
    <citation type="journal article" date="2018" name="Mol. Genet. Genomics">
        <title>The red deer Cervus elaphus genome CerEla1.0: sequencing, annotating, genes, and chromosomes.</title>
        <authorList>
            <person name="Bana N.A."/>
            <person name="Nyiri A."/>
            <person name="Nagy J."/>
            <person name="Frank K."/>
            <person name="Nagy T."/>
            <person name="Steger V."/>
            <person name="Schiller M."/>
            <person name="Lakatos P."/>
            <person name="Sugar L."/>
            <person name="Horn P."/>
            <person name="Barta E."/>
            <person name="Orosz L."/>
        </authorList>
    </citation>
    <scope>NUCLEOTIDE SEQUENCE [LARGE SCALE GENOMIC DNA]</scope>
    <source>
        <strain evidence="1">Hungarian</strain>
    </source>
</reference>
<dbReference type="AlphaFoldDB" id="A0A212CTC2"/>
<sequence length="153" mass="16975">VWVAAEPRPQSSLGEAEDRQWLPVTRPGCWVMDMKTKSLQEIYLFSLFIKESETMDFFPGKNDPKGSHLRKSRPTLASRPVRLLSEQDQQAPHCPLQGDEPLRLCAGHWQAPGSCVQETDGQCQSTMPCPGGCTATLSNLTMSTFDAISESYS</sequence>
<gene>
    <name evidence="1" type="ORF">Celaphus_00005968</name>
</gene>
<evidence type="ECO:0000313" key="2">
    <source>
        <dbReference type="Proteomes" id="UP000242450"/>
    </source>
</evidence>
<protein>
    <submittedName>
        <fullName evidence="1">Uncharacterized protein</fullName>
    </submittedName>
</protein>
<feature type="non-terminal residue" evidence="1">
    <location>
        <position position="153"/>
    </location>
</feature>
<dbReference type="OrthoDB" id="10253125at2759"/>
<dbReference type="EMBL" id="MKHE01000012">
    <property type="protein sequence ID" value="OWK09256.1"/>
    <property type="molecule type" value="Genomic_DNA"/>
</dbReference>
<proteinExistence type="predicted"/>
<evidence type="ECO:0000313" key="1">
    <source>
        <dbReference type="EMBL" id="OWK09256.1"/>
    </source>
</evidence>